<dbReference type="AlphaFoldDB" id="L9ZR86"/>
<dbReference type="Gene3D" id="2.40.50.140">
    <property type="entry name" value="Nucleic acid-binding proteins"/>
    <property type="match status" value="1"/>
</dbReference>
<keyword evidence="4" id="KW-1185">Reference proteome</keyword>
<dbReference type="STRING" id="1230458.C484_14838"/>
<feature type="compositionally biased region" description="Basic and acidic residues" evidence="1">
    <location>
        <begin position="36"/>
        <end position="55"/>
    </location>
</feature>
<protein>
    <recommendedName>
        <fullName evidence="2">TRAM domain-containing protein</fullName>
    </recommendedName>
</protein>
<dbReference type="EMBL" id="AOIL01000050">
    <property type="protein sequence ID" value="ELY88879.1"/>
    <property type="molecule type" value="Genomic_DNA"/>
</dbReference>
<dbReference type="OrthoDB" id="157176at2157"/>
<dbReference type="RefSeq" id="WP_006826640.1">
    <property type="nucleotide sequence ID" value="NZ_AOIL01000050.1"/>
</dbReference>
<reference evidence="3 4" key="1">
    <citation type="journal article" date="2014" name="PLoS Genet.">
        <title>Phylogenetically driven sequencing of extremely halophilic archaea reveals strategies for static and dynamic osmo-response.</title>
        <authorList>
            <person name="Becker E.A."/>
            <person name="Seitzer P.M."/>
            <person name="Tritt A."/>
            <person name="Larsen D."/>
            <person name="Krusor M."/>
            <person name="Yao A.I."/>
            <person name="Wu D."/>
            <person name="Madern D."/>
            <person name="Eisen J.A."/>
            <person name="Darling A.E."/>
            <person name="Facciotti M.T."/>
        </authorList>
    </citation>
    <scope>NUCLEOTIDE SEQUENCE [LARGE SCALE GENOMIC DNA]</scope>
    <source>
        <strain evidence="3 4">DSM 12281</strain>
    </source>
</reference>
<feature type="region of interest" description="Disordered" evidence="1">
    <location>
        <begin position="28"/>
        <end position="55"/>
    </location>
</feature>
<dbReference type="InterPro" id="IPR002792">
    <property type="entry name" value="TRAM_dom"/>
</dbReference>
<name>L9ZR86_9EURY</name>
<evidence type="ECO:0000313" key="3">
    <source>
        <dbReference type="EMBL" id="ELY88879.1"/>
    </source>
</evidence>
<accession>L9ZR86</accession>
<dbReference type="InterPro" id="IPR012340">
    <property type="entry name" value="NA-bd_OB-fold"/>
</dbReference>
<dbReference type="PATRIC" id="fig|1230458.4.peg.2999"/>
<dbReference type="PROSITE" id="PS50926">
    <property type="entry name" value="TRAM"/>
    <property type="match status" value="1"/>
</dbReference>
<organism evidence="3 4">
    <name type="scientific">Natrialba taiwanensis DSM 12281</name>
    <dbReference type="NCBI Taxonomy" id="1230458"/>
    <lineage>
        <taxon>Archaea</taxon>
        <taxon>Methanobacteriati</taxon>
        <taxon>Methanobacteriota</taxon>
        <taxon>Stenosarchaea group</taxon>
        <taxon>Halobacteria</taxon>
        <taxon>Halobacteriales</taxon>
        <taxon>Natrialbaceae</taxon>
        <taxon>Natrialba</taxon>
    </lineage>
</organism>
<evidence type="ECO:0000256" key="1">
    <source>
        <dbReference type="SAM" id="MobiDB-lite"/>
    </source>
</evidence>
<feature type="domain" description="TRAM" evidence="2">
    <location>
        <begin position="50"/>
        <end position="116"/>
    </location>
</feature>
<comment type="caution">
    <text evidence="3">The sequence shown here is derived from an EMBL/GenBank/DDBJ whole genome shotgun (WGS) entry which is preliminary data.</text>
</comment>
<evidence type="ECO:0000313" key="4">
    <source>
        <dbReference type="Proteomes" id="UP000011648"/>
    </source>
</evidence>
<proteinExistence type="predicted"/>
<dbReference type="Proteomes" id="UP000011648">
    <property type="component" value="Unassembled WGS sequence"/>
</dbReference>
<sequence length="120" mass="13270">MLGVASLVLGLLVIVLFASWVVRRVRGPGGSAAQRDSWESHREAQQREPPVEIGDEREVAIQEFSEHHTGERQAVCKIEGFVVFVEDVPDRCEPTDVIRISILSFNRGHTSATARYVGSA</sequence>
<evidence type="ECO:0000259" key="2">
    <source>
        <dbReference type="PROSITE" id="PS50926"/>
    </source>
</evidence>
<gene>
    <name evidence="3" type="ORF">C484_14838</name>
</gene>